<evidence type="ECO:0000256" key="1">
    <source>
        <dbReference type="ARBA" id="ARBA00022630"/>
    </source>
</evidence>
<evidence type="ECO:0000313" key="5">
    <source>
        <dbReference type="EMBL" id="QZN97114.1"/>
    </source>
</evidence>
<evidence type="ECO:0000256" key="3">
    <source>
        <dbReference type="SAM" id="SignalP"/>
    </source>
</evidence>
<proteinExistence type="predicted"/>
<dbReference type="InterPro" id="IPR029039">
    <property type="entry name" value="Flavoprotein-like_sf"/>
</dbReference>
<protein>
    <submittedName>
        <fullName evidence="5">Flavodoxin</fullName>
    </submittedName>
</protein>
<dbReference type="EMBL" id="CP081864">
    <property type="protein sequence ID" value="QZN97114.1"/>
    <property type="molecule type" value="Genomic_DNA"/>
</dbReference>
<feature type="signal peptide" evidence="3">
    <location>
        <begin position="1"/>
        <end position="32"/>
    </location>
</feature>
<accession>A0ABX9APJ8</accession>
<dbReference type="Gene3D" id="3.40.50.360">
    <property type="match status" value="1"/>
</dbReference>
<name>A0ABX9APJ8_9ENTR</name>
<keyword evidence="2" id="KW-0288">FMN</keyword>
<evidence type="ECO:0000256" key="2">
    <source>
        <dbReference type="ARBA" id="ARBA00022643"/>
    </source>
</evidence>
<dbReference type="PROSITE" id="PS51318">
    <property type="entry name" value="TAT"/>
    <property type="match status" value="1"/>
</dbReference>
<feature type="chain" id="PRO_5046641707" evidence="3">
    <location>
        <begin position="33"/>
        <end position="197"/>
    </location>
</feature>
<keyword evidence="6" id="KW-1185">Reference proteome</keyword>
<dbReference type="RefSeq" id="WP_222160123.1">
    <property type="nucleotide sequence ID" value="NZ_CP081864.1"/>
</dbReference>
<evidence type="ECO:0000313" key="6">
    <source>
        <dbReference type="Proteomes" id="UP000825886"/>
    </source>
</evidence>
<dbReference type="SUPFAM" id="SSF52218">
    <property type="entry name" value="Flavoproteins"/>
    <property type="match status" value="1"/>
</dbReference>
<evidence type="ECO:0000259" key="4">
    <source>
        <dbReference type="Pfam" id="PF12682"/>
    </source>
</evidence>
<dbReference type="Proteomes" id="UP000825886">
    <property type="component" value="Chromosome"/>
</dbReference>
<dbReference type="InterPro" id="IPR006311">
    <property type="entry name" value="TAT_signal"/>
</dbReference>
<gene>
    <name evidence="5" type="ORF">K6K13_07010</name>
</gene>
<keyword evidence="3" id="KW-0732">Signal</keyword>
<sequence>MSHQHDRTRRALLSALASLTVVKMAFPTSASANTDNSLKTERILVAYLSRSGNTRVIAGIIHRSLHSDLFEIEPAIPYPEDYFQTVEQANIERDRGLRPPLKRSVSNIERYQTIYLGFPVWATTLPPVVQTFLTTHNLADNTLIPFITHGGYGVGNCEAVLARLAPHARREQPLVIECDQERRTTETVTHWLRTVSR</sequence>
<organism evidence="5 6">
    <name type="scientific">Symbiopectobacterium purcellii</name>
    <dbReference type="NCBI Taxonomy" id="2871826"/>
    <lineage>
        <taxon>Bacteria</taxon>
        <taxon>Pseudomonadati</taxon>
        <taxon>Pseudomonadota</taxon>
        <taxon>Gammaproteobacteria</taxon>
        <taxon>Enterobacterales</taxon>
        <taxon>Enterobacteriaceae</taxon>
    </lineage>
</organism>
<dbReference type="PANTHER" id="PTHR39201:SF1">
    <property type="entry name" value="FLAVODOXIN-LIKE DOMAIN-CONTAINING PROTEIN"/>
    <property type="match status" value="1"/>
</dbReference>
<reference evidence="5 6" key="1">
    <citation type="submission" date="2021-08" db="EMBL/GenBank/DDBJ databases">
        <title>Culture and genomic analysis of Symbiopectobacterium purcellii sp. nov. gen. nov., isolated from the leafhopper Empoasca decipiens.</title>
        <authorList>
            <person name="Nadal-Jimenez P."/>
            <person name="Siozios S."/>
            <person name="Halliday N."/>
            <person name="Camara M."/>
            <person name="Hurst G.D.D."/>
        </authorList>
    </citation>
    <scope>NUCLEOTIDE SEQUENCE [LARGE SCALE GENOMIC DNA]</scope>
    <source>
        <strain evidence="5 6">SyEd1</strain>
    </source>
</reference>
<feature type="domain" description="Flavodoxin-like" evidence="4">
    <location>
        <begin position="42"/>
        <end position="193"/>
    </location>
</feature>
<keyword evidence="1" id="KW-0285">Flavoprotein</keyword>
<dbReference type="PANTHER" id="PTHR39201">
    <property type="entry name" value="EXPORTED PROTEIN-RELATED"/>
    <property type="match status" value="1"/>
</dbReference>
<dbReference type="InterPro" id="IPR008254">
    <property type="entry name" value="Flavodoxin/NO_synth"/>
</dbReference>
<dbReference type="Pfam" id="PF12682">
    <property type="entry name" value="Flavodoxin_4"/>
    <property type="match status" value="1"/>
</dbReference>